<feature type="compositionally biased region" description="Basic and acidic residues" evidence="1">
    <location>
        <begin position="1"/>
        <end position="11"/>
    </location>
</feature>
<reference evidence="2 3" key="1">
    <citation type="submission" date="2024-06" db="EMBL/GenBank/DDBJ databases">
        <title>The Natural Products Discovery Center: Release of the First 8490 Sequenced Strains for Exploring Actinobacteria Biosynthetic Diversity.</title>
        <authorList>
            <person name="Kalkreuter E."/>
            <person name="Kautsar S.A."/>
            <person name="Yang D."/>
            <person name="Bader C.D."/>
            <person name="Teijaro C.N."/>
            <person name="Fluegel L."/>
            <person name="Davis C.M."/>
            <person name="Simpson J.R."/>
            <person name="Lauterbach L."/>
            <person name="Steele A.D."/>
            <person name="Gui C."/>
            <person name="Meng S."/>
            <person name="Li G."/>
            <person name="Viehrig K."/>
            <person name="Ye F."/>
            <person name="Su P."/>
            <person name="Kiefer A.F."/>
            <person name="Nichols A."/>
            <person name="Cepeda A.J."/>
            <person name="Yan W."/>
            <person name="Fan B."/>
            <person name="Jiang Y."/>
            <person name="Adhikari A."/>
            <person name="Zheng C.-J."/>
            <person name="Schuster L."/>
            <person name="Cowan T.M."/>
            <person name="Smanski M.J."/>
            <person name="Chevrette M.G."/>
            <person name="De Carvalho L.P.S."/>
            <person name="Shen B."/>
        </authorList>
    </citation>
    <scope>NUCLEOTIDE SEQUENCE [LARGE SCALE GENOMIC DNA]</scope>
    <source>
        <strain evidence="2 3">NPDC006434</strain>
    </source>
</reference>
<keyword evidence="3" id="KW-1185">Reference proteome</keyword>
<proteinExistence type="predicted"/>
<dbReference type="Proteomes" id="UP001550210">
    <property type="component" value="Unassembled WGS sequence"/>
</dbReference>
<comment type="caution">
    <text evidence="2">The sequence shown here is derived from an EMBL/GenBank/DDBJ whole genome shotgun (WGS) entry which is preliminary data.</text>
</comment>
<accession>A0ABV2V3D2</accession>
<feature type="region of interest" description="Disordered" evidence="1">
    <location>
        <begin position="1"/>
        <end position="21"/>
    </location>
</feature>
<evidence type="ECO:0000313" key="3">
    <source>
        <dbReference type="Proteomes" id="UP001550210"/>
    </source>
</evidence>
<sequence>MATRHGTDRRSASSFSGSGGGARLLWQQRATNVIHSVSSSAIGEAGD</sequence>
<dbReference type="EMBL" id="JBEXPZ010000039">
    <property type="protein sequence ID" value="MET9848327.1"/>
    <property type="molecule type" value="Genomic_DNA"/>
</dbReference>
<dbReference type="RefSeq" id="WP_355400140.1">
    <property type="nucleotide sequence ID" value="NZ_JBEXPZ010000039.1"/>
</dbReference>
<gene>
    <name evidence="2" type="ORF">ABZZ21_28060</name>
</gene>
<name>A0ABV2V3D2_9ACTN</name>
<organism evidence="2 3">
    <name type="scientific">Streptomyces ossamyceticus</name>
    <dbReference type="NCBI Taxonomy" id="249581"/>
    <lineage>
        <taxon>Bacteria</taxon>
        <taxon>Bacillati</taxon>
        <taxon>Actinomycetota</taxon>
        <taxon>Actinomycetes</taxon>
        <taxon>Kitasatosporales</taxon>
        <taxon>Streptomycetaceae</taxon>
        <taxon>Streptomyces</taxon>
    </lineage>
</organism>
<evidence type="ECO:0000313" key="2">
    <source>
        <dbReference type="EMBL" id="MET9848327.1"/>
    </source>
</evidence>
<protein>
    <submittedName>
        <fullName evidence="2">Uncharacterized protein</fullName>
    </submittedName>
</protein>
<evidence type="ECO:0000256" key="1">
    <source>
        <dbReference type="SAM" id="MobiDB-lite"/>
    </source>
</evidence>